<gene>
    <name evidence="1" type="ORF">LCGC14_1773230</name>
</gene>
<organism evidence="1">
    <name type="scientific">marine sediment metagenome</name>
    <dbReference type="NCBI Taxonomy" id="412755"/>
    <lineage>
        <taxon>unclassified sequences</taxon>
        <taxon>metagenomes</taxon>
        <taxon>ecological metagenomes</taxon>
    </lineage>
</organism>
<sequence length="71" mass="7702">MTHNELRERLERDAGYGGCDLIMGRLAKTAAQCLLMLDALACQHSTQDHGPVCRCRGCDAIAAVLALEEKS</sequence>
<evidence type="ECO:0000313" key="1">
    <source>
        <dbReference type="EMBL" id="KKM03558.1"/>
    </source>
</evidence>
<dbReference type="AlphaFoldDB" id="A0A0F9JXA7"/>
<dbReference type="EMBL" id="LAZR01016656">
    <property type="protein sequence ID" value="KKM03558.1"/>
    <property type="molecule type" value="Genomic_DNA"/>
</dbReference>
<comment type="caution">
    <text evidence="1">The sequence shown here is derived from an EMBL/GenBank/DDBJ whole genome shotgun (WGS) entry which is preliminary data.</text>
</comment>
<reference evidence="1" key="1">
    <citation type="journal article" date="2015" name="Nature">
        <title>Complex archaea that bridge the gap between prokaryotes and eukaryotes.</title>
        <authorList>
            <person name="Spang A."/>
            <person name="Saw J.H."/>
            <person name="Jorgensen S.L."/>
            <person name="Zaremba-Niedzwiedzka K."/>
            <person name="Martijn J."/>
            <person name="Lind A.E."/>
            <person name="van Eijk R."/>
            <person name="Schleper C."/>
            <person name="Guy L."/>
            <person name="Ettema T.J."/>
        </authorList>
    </citation>
    <scope>NUCLEOTIDE SEQUENCE</scope>
</reference>
<proteinExistence type="predicted"/>
<accession>A0A0F9JXA7</accession>
<protein>
    <submittedName>
        <fullName evidence="1">Uncharacterized protein</fullName>
    </submittedName>
</protein>
<name>A0A0F9JXA7_9ZZZZ</name>